<accession>F5S9R8</accession>
<organism evidence="1 2">
    <name type="scientific">Kingella kingae ATCC 23330</name>
    <dbReference type="NCBI Taxonomy" id="887327"/>
    <lineage>
        <taxon>Bacteria</taxon>
        <taxon>Pseudomonadati</taxon>
        <taxon>Pseudomonadota</taxon>
        <taxon>Betaproteobacteria</taxon>
        <taxon>Neisseriales</taxon>
        <taxon>Neisseriaceae</taxon>
        <taxon>Kingella</taxon>
    </lineage>
</organism>
<name>F5S9R8_KINKI</name>
<keyword evidence="2" id="KW-1185">Reference proteome</keyword>
<comment type="caution">
    <text evidence="1">The sequence shown here is derived from an EMBL/GenBank/DDBJ whole genome shotgun (WGS) entry which is preliminary data.</text>
</comment>
<dbReference type="Proteomes" id="UP000004207">
    <property type="component" value="Unassembled WGS sequence"/>
</dbReference>
<reference evidence="1 2" key="1">
    <citation type="submission" date="2011-04" db="EMBL/GenBank/DDBJ databases">
        <authorList>
            <person name="Muzny D."/>
            <person name="Qin X."/>
            <person name="Deng J."/>
            <person name="Jiang H."/>
            <person name="Liu Y."/>
            <person name="Qu J."/>
            <person name="Song X.-Z."/>
            <person name="Zhang L."/>
            <person name="Thornton R."/>
            <person name="Coyle M."/>
            <person name="Francisco L."/>
            <person name="Jackson L."/>
            <person name="Javaid M."/>
            <person name="Korchina V."/>
            <person name="Kovar C."/>
            <person name="Mata R."/>
            <person name="Mathew T."/>
            <person name="Ngo R."/>
            <person name="Nguyen L."/>
            <person name="Nguyen N."/>
            <person name="Okwuonu G."/>
            <person name="Ongeri F."/>
            <person name="Pham C."/>
            <person name="Simmons D."/>
            <person name="Wilczek-Boney K."/>
            <person name="Hale W."/>
            <person name="Jakkamsetti A."/>
            <person name="Pham P."/>
            <person name="Ruth R."/>
            <person name="San Lucas F."/>
            <person name="Warren J."/>
            <person name="Zhang J."/>
            <person name="Zhao Z."/>
            <person name="Zhou C."/>
            <person name="Zhu D."/>
            <person name="Lee S."/>
            <person name="Bess C."/>
            <person name="Blankenburg K."/>
            <person name="Forbes L."/>
            <person name="Fu Q."/>
            <person name="Gubbala S."/>
            <person name="Hirani K."/>
            <person name="Jayaseelan J.C."/>
            <person name="Lara F."/>
            <person name="Munidasa M."/>
            <person name="Palculict T."/>
            <person name="Patil S."/>
            <person name="Pu L.-L."/>
            <person name="Saada N."/>
            <person name="Tang L."/>
            <person name="Weissenberger G."/>
            <person name="Zhu Y."/>
            <person name="Hemphill L."/>
            <person name="Shang Y."/>
            <person name="Youmans B."/>
            <person name="Ayvaz T."/>
            <person name="Ross M."/>
            <person name="Santibanez J."/>
            <person name="Aqrawi P."/>
            <person name="Gross S."/>
            <person name="Joshi V."/>
            <person name="Fowler G."/>
            <person name="Nazareth L."/>
            <person name="Reid J."/>
            <person name="Worley K."/>
            <person name="Petrosino J."/>
            <person name="Highlander S."/>
            <person name="Gibbs R."/>
        </authorList>
    </citation>
    <scope>NUCLEOTIDE SEQUENCE [LARGE SCALE GENOMIC DNA]</scope>
    <source>
        <strain evidence="1 2">ATCC 23330</strain>
    </source>
</reference>
<dbReference type="EMBL" id="AFHS01000068">
    <property type="protein sequence ID" value="EGK06957.1"/>
    <property type="molecule type" value="Genomic_DNA"/>
</dbReference>
<evidence type="ECO:0000313" key="1">
    <source>
        <dbReference type="EMBL" id="EGK06957.1"/>
    </source>
</evidence>
<proteinExistence type="predicted"/>
<sequence length="44" mass="5303">MLDFIFASSTQLRYQKNYIKSNHKPTYPQKQPALIKIIYLIFKI</sequence>
<evidence type="ECO:0000313" key="2">
    <source>
        <dbReference type="Proteomes" id="UP000004207"/>
    </source>
</evidence>
<protein>
    <submittedName>
        <fullName evidence="1">Uncharacterized protein</fullName>
    </submittedName>
</protein>
<gene>
    <name evidence="1" type="ORF">HMPREF0476_1951</name>
</gene>
<dbReference type="HOGENOM" id="CLU_3217383_0_0_4"/>
<dbReference type="AlphaFoldDB" id="F5S9R8"/>